<gene>
    <name evidence="1" type="ORF">A6770_30995</name>
</gene>
<comment type="caution">
    <text evidence="1">The sequence shown here is derived from an EMBL/GenBank/DDBJ whole genome shotgun (WGS) entry which is preliminary data.</text>
</comment>
<dbReference type="AlphaFoldDB" id="A0A367QAA1"/>
<evidence type="ECO:0000313" key="2">
    <source>
        <dbReference type="Proteomes" id="UP000252107"/>
    </source>
</evidence>
<organism evidence="1 2">
    <name type="scientific">Nostoc minutum NIES-26</name>
    <dbReference type="NCBI Taxonomy" id="1844469"/>
    <lineage>
        <taxon>Bacteria</taxon>
        <taxon>Bacillati</taxon>
        <taxon>Cyanobacteriota</taxon>
        <taxon>Cyanophyceae</taxon>
        <taxon>Nostocales</taxon>
        <taxon>Nostocaceae</taxon>
        <taxon>Nostoc</taxon>
    </lineage>
</organism>
<accession>A0A367QAA1</accession>
<sequence length="70" mass="7846">MTTFQELELIMTIIGLLPNNNLKTFDIRNFAQKLTSTDGKYFEQGLNQIAYIRCGVVLSPILLAQKGGQL</sequence>
<reference evidence="1" key="1">
    <citation type="submission" date="2016-04" db="EMBL/GenBank/DDBJ databases">
        <authorList>
            <person name="Tabuchi Yagui T.R."/>
        </authorList>
    </citation>
    <scope>NUCLEOTIDE SEQUENCE [LARGE SCALE GENOMIC DNA]</scope>
    <source>
        <strain evidence="1">NIES-26</strain>
    </source>
</reference>
<name>A0A367QAA1_9NOSO</name>
<evidence type="ECO:0000313" key="1">
    <source>
        <dbReference type="EMBL" id="RCJ21097.1"/>
    </source>
</evidence>
<dbReference type="EMBL" id="LXQD01000333">
    <property type="protein sequence ID" value="RCJ21097.1"/>
    <property type="molecule type" value="Genomic_DNA"/>
</dbReference>
<proteinExistence type="predicted"/>
<dbReference type="Proteomes" id="UP000252107">
    <property type="component" value="Unassembled WGS sequence"/>
</dbReference>
<protein>
    <submittedName>
        <fullName evidence="1">Uncharacterized protein</fullName>
    </submittedName>
</protein>
<keyword evidence="2" id="KW-1185">Reference proteome</keyword>